<dbReference type="Gene3D" id="3.30.9.10">
    <property type="entry name" value="D-Amino Acid Oxidase, subunit A, domain 2"/>
    <property type="match status" value="1"/>
</dbReference>
<evidence type="ECO:0000256" key="2">
    <source>
        <dbReference type="ARBA" id="ARBA00022630"/>
    </source>
</evidence>
<feature type="domain" description="FAD dependent oxidoreductase" evidence="5">
    <location>
        <begin position="6"/>
        <end position="378"/>
    </location>
</feature>
<dbReference type="PANTHER" id="PTHR10961:SF7">
    <property type="entry name" value="FAD DEPENDENT OXIDOREDUCTASE DOMAIN-CONTAINING PROTEIN"/>
    <property type="match status" value="1"/>
</dbReference>
<dbReference type="SUPFAM" id="SSF51905">
    <property type="entry name" value="FAD/NAD(P)-binding domain"/>
    <property type="match status" value="1"/>
</dbReference>
<evidence type="ECO:0000256" key="1">
    <source>
        <dbReference type="ARBA" id="ARBA00001974"/>
    </source>
</evidence>
<proteinExistence type="predicted"/>
<gene>
    <name evidence="6" type="ORF">G4177_22615</name>
</gene>
<dbReference type="InterPro" id="IPR036188">
    <property type="entry name" value="FAD/NAD-bd_sf"/>
</dbReference>
<keyword evidence="2" id="KW-0285">Flavoprotein</keyword>
<reference evidence="6 7" key="1">
    <citation type="submission" date="2020-02" db="EMBL/GenBank/DDBJ databases">
        <authorList>
            <person name="Babadi Z.K."/>
            <person name="Risdian C."/>
            <person name="Ebrahimipour G.H."/>
            <person name="Wink J."/>
        </authorList>
    </citation>
    <scope>NUCLEOTIDE SEQUENCE [LARGE SCALE GENOMIC DNA]</scope>
    <source>
        <strain evidence="6 7">ZKHCc1 1396</strain>
    </source>
</reference>
<evidence type="ECO:0000313" key="7">
    <source>
        <dbReference type="Proteomes" id="UP001516472"/>
    </source>
</evidence>
<dbReference type="PANTHER" id="PTHR10961">
    <property type="entry name" value="PEROXISOMAL SARCOSINE OXIDASE"/>
    <property type="match status" value="1"/>
</dbReference>
<protein>
    <submittedName>
        <fullName evidence="6">FAD-dependent oxidoreductase</fullName>
    </submittedName>
</protein>
<dbReference type="Pfam" id="PF01266">
    <property type="entry name" value="DAO"/>
    <property type="match status" value="1"/>
</dbReference>
<organism evidence="6 7">
    <name type="scientific">Corallococcus soli</name>
    <dbReference type="NCBI Taxonomy" id="2710757"/>
    <lineage>
        <taxon>Bacteria</taxon>
        <taxon>Pseudomonadati</taxon>
        <taxon>Myxococcota</taxon>
        <taxon>Myxococcia</taxon>
        <taxon>Myxococcales</taxon>
        <taxon>Cystobacterineae</taxon>
        <taxon>Myxococcaceae</taxon>
        <taxon>Corallococcus</taxon>
    </lineage>
</organism>
<dbReference type="InterPro" id="IPR006076">
    <property type="entry name" value="FAD-dep_OxRdtase"/>
</dbReference>
<name>A0ABR9PSZ2_9BACT</name>
<accession>A0ABR9PSZ2</accession>
<dbReference type="EMBL" id="JAAIYO010000007">
    <property type="protein sequence ID" value="MBE4750969.1"/>
    <property type="molecule type" value="Genomic_DNA"/>
</dbReference>
<keyword evidence="3" id="KW-0274">FAD</keyword>
<dbReference type="SUPFAM" id="SSF54373">
    <property type="entry name" value="FAD-linked reductases, C-terminal domain"/>
    <property type="match status" value="1"/>
</dbReference>
<keyword evidence="4" id="KW-0560">Oxidoreductase</keyword>
<dbReference type="InterPro" id="IPR045170">
    <property type="entry name" value="MTOX"/>
</dbReference>
<evidence type="ECO:0000256" key="3">
    <source>
        <dbReference type="ARBA" id="ARBA00022827"/>
    </source>
</evidence>
<keyword evidence="7" id="KW-1185">Reference proteome</keyword>
<evidence type="ECO:0000313" key="6">
    <source>
        <dbReference type="EMBL" id="MBE4750969.1"/>
    </source>
</evidence>
<sequence length="403" mass="45230">MNGSFDIIVIGGGSIGLAAAHYAAREGKRVLVLERFDYFNDKGASSGVERQFRIQYNEKEISQLVLDSIPLWEELQSEYSVELLKTVGCLWFGNSKVTGAEGQIEAVTQVMRELDLPYETLGVRDIEDRFGFKQLPSAYSGFFQRHGAAIHVQATLKTLHRSCVESGHVTLKSRIAVQRIESKPEGVTVDTDQGVYHGARLVVTAGPYVNEVLSLLGVQLDLVIWEMVGAYFRQTDPAVKFPTWISFDEKSGDDPMLYYGFPETDWAHSSPYVRVAANYPVRTFRDVREYKQVADPRCVQQISDWVKRHMKGLDPEPRFASSCICALVTEPGNEGVLRREIIMDFAPESVPHHRNVVVCASGWNYKLVPLLGKICTELALRGECQYDLSKLRFSADVMAPPAR</sequence>
<evidence type="ECO:0000256" key="4">
    <source>
        <dbReference type="ARBA" id="ARBA00023002"/>
    </source>
</evidence>
<dbReference type="RefSeq" id="WP_193428189.1">
    <property type="nucleotide sequence ID" value="NZ_CBCSIP010000007.1"/>
</dbReference>
<comment type="caution">
    <text evidence="6">The sequence shown here is derived from an EMBL/GenBank/DDBJ whole genome shotgun (WGS) entry which is preliminary data.</text>
</comment>
<evidence type="ECO:0000259" key="5">
    <source>
        <dbReference type="Pfam" id="PF01266"/>
    </source>
</evidence>
<dbReference type="Proteomes" id="UP001516472">
    <property type="component" value="Unassembled WGS sequence"/>
</dbReference>
<comment type="cofactor">
    <cofactor evidence="1">
        <name>FAD</name>
        <dbReference type="ChEBI" id="CHEBI:57692"/>
    </cofactor>
</comment>
<dbReference type="Gene3D" id="3.50.50.60">
    <property type="entry name" value="FAD/NAD(P)-binding domain"/>
    <property type="match status" value="1"/>
</dbReference>